<dbReference type="GO" id="GO:0009235">
    <property type="term" value="P:cobalamin metabolic process"/>
    <property type="evidence" value="ECO:0007669"/>
    <property type="project" value="UniProtKB-ARBA"/>
</dbReference>
<dbReference type="Gene3D" id="1.20.1200.10">
    <property type="entry name" value="Cobalamin adenosyltransferase-like"/>
    <property type="match status" value="1"/>
</dbReference>
<evidence type="ECO:0000256" key="4">
    <source>
        <dbReference type="ARBA" id="ARBA00022741"/>
    </source>
</evidence>
<organism evidence="12 13">
    <name type="scientific">Smittium megazygosporum</name>
    <dbReference type="NCBI Taxonomy" id="133381"/>
    <lineage>
        <taxon>Eukaryota</taxon>
        <taxon>Fungi</taxon>
        <taxon>Fungi incertae sedis</taxon>
        <taxon>Zoopagomycota</taxon>
        <taxon>Kickxellomycotina</taxon>
        <taxon>Harpellomycetes</taxon>
        <taxon>Harpellales</taxon>
        <taxon>Legeriomycetaceae</taxon>
        <taxon>Smittium</taxon>
    </lineage>
</organism>
<dbReference type="InterPro" id="IPR036451">
    <property type="entry name" value="CblAdoTrfase-like_sf"/>
</dbReference>
<comment type="subunit">
    <text evidence="2">Homotrimer.</text>
</comment>
<dbReference type="GO" id="GO:0005524">
    <property type="term" value="F:ATP binding"/>
    <property type="evidence" value="ECO:0007669"/>
    <property type="project" value="UniProtKB-UniRule"/>
</dbReference>
<dbReference type="Proteomes" id="UP000245609">
    <property type="component" value="Unassembled WGS sequence"/>
</dbReference>
<evidence type="ECO:0000256" key="10">
    <source>
        <dbReference type="RuleBase" id="RU366026"/>
    </source>
</evidence>
<comment type="caution">
    <text evidence="12">The sequence shown here is derived from an EMBL/GenBank/DDBJ whole genome shotgun (WGS) entry which is preliminary data.</text>
</comment>
<dbReference type="GO" id="GO:0008817">
    <property type="term" value="F:corrinoid adenosyltransferase activity"/>
    <property type="evidence" value="ECO:0007669"/>
    <property type="project" value="TreeGrafter"/>
</dbReference>
<dbReference type="PANTHER" id="PTHR12213:SF0">
    <property type="entry name" value="CORRINOID ADENOSYLTRANSFERASE MMAB"/>
    <property type="match status" value="1"/>
</dbReference>
<dbReference type="PANTHER" id="PTHR12213">
    <property type="entry name" value="CORRINOID ADENOSYLTRANSFERASE"/>
    <property type="match status" value="1"/>
</dbReference>
<evidence type="ECO:0000256" key="9">
    <source>
        <dbReference type="ARBA" id="ARBA00075216"/>
    </source>
</evidence>
<protein>
    <recommendedName>
        <fullName evidence="8">Corrinoid adenosyltransferase MMAB</fullName>
    </recommendedName>
    <alternativeName>
        <fullName evidence="9">ATP:co(I)rrinoid adenosyltransferase MMAB</fullName>
    </alternativeName>
</protein>
<comment type="similarity">
    <text evidence="1 10">Belongs to the Cob(I)alamin adenosyltransferase family.</text>
</comment>
<evidence type="ECO:0000256" key="8">
    <source>
        <dbReference type="ARBA" id="ARBA00071654"/>
    </source>
</evidence>
<keyword evidence="3 10" id="KW-0808">Transferase</keyword>
<evidence type="ECO:0000313" key="13">
    <source>
        <dbReference type="Proteomes" id="UP000245609"/>
    </source>
</evidence>
<dbReference type="FunFam" id="1.20.1200.10:FF:000001">
    <property type="entry name" value="Cob(I)yrinic acid a,c-diamide adenosyltransferase"/>
    <property type="match status" value="1"/>
</dbReference>
<name>A0A2T9ZBB2_9FUNG</name>
<reference evidence="12 13" key="1">
    <citation type="journal article" date="2018" name="MBio">
        <title>Comparative Genomics Reveals the Core Gene Toolbox for the Fungus-Insect Symbiosis.</title>
        <authorList>
            <person name="Wang Y."/>
            <person name="Stata M."/>
            <person name="Wang W."/>
            <person name="Stajich J.E."/>
            <person name="White M.M."/>
            <person name="Moncalvo J.M."/>
        </authorList>
    </citation>
    <scope>NUCLEOTIDE SEQUENCE [LARGE SCALE GENOMIC DNA]</scope>
    <source>
        <strain evidence="12 13">SC-DP-2</strain>
    </source>
</reference>
<proteinExistence type="inferred from homology"/>
<dbReference type="SUPFAM" id="SSF89028">
    <property type="entry name" value="Cobalamin adenosyltransferase-like"/>
    <property type="match status" value="1"/>
</dbReference>
<dbReference type="NCBIfam" id="TIGR00636">
    <property type="entry name" value="PduO_Nterm"/>
    <property type="match status" value="1"/>
</dbReference>
<dbReference type="InterPro" id="IPR016030">
    <property type="entry name" value="CblAdoTrfase-like"/>
</dbReference>
<evidence type="ECO:0000313" key="12">
    <source>
        <dbReference type="EMBL" id="PVV01899.1"/>
    </source>
</evidence>
<feature type="domain" description="Cobalamin adenosyltransferase-like" evidence="11">
    <location>
        <begin position="52"/>
        <end position="222"/>
    </location>
</feature>
<sequence length="238" mass="26798">MMSGALRRTLAEIRVAHSLVARQRFHTSAFRYKDVVVVEGETLSEEKSSLKVYTKTGDKGRSALYTGERRSKSDPIFEALGTTDELSSTIGFSQSCLKDPKIFALDQKLVKIQCLLQDVGSNIATPVNSKSKTKIANTRFDVDGLFVKELEEWIDEMSKELVLHKYFVLPSGGMAASSLHVARTICRRAERCVIPLMDEIDPNVLKYLNRLSDFLFTAARYVAKIEGQKESVYLRYSN</sequence>
<comment type="catalytic activity">
    <reaction evidence="6">
        <text>cob(I)alamin-[corrinoid adenosyltransferase] + ATP = apo-[corrinoid adenosyltransferase] + adenosylcob(III)alamin + triphosphate</text>
        <dbReference type="Rhea" id="RHEA:56796"/>
        <dbReference type="Rhea" id="RHEA-COMP:14743"/>
        <dbReference type="Rhea" id="RHEA-COMP:14744"/>
        <dbReference type="ChEBI" id="CHEBI:18036"/>
        <dbReference type="ChEBI" id="CHEBI:18408"/>
        <dbReference type="ChEBI" id="CHEBI:30616"/>
        <dbReference type="ChEBI" id="CHEBI:60488"/>
        <dbReference type="ChEBI" id="CHEBI:83228"/>
    </reaction>
    <physiologicalReaction direction="left-to-right" evidence="6">
        <dbReference type="Rhea" id="RHEA:56797"/>
    </physiologicalReaction>
</comment>
<evidence type="ECO:0000256" key="2">
    <source>
        <dbReference type="ARBA" id="ARBA00011233"/>
    </source>
</evidence>
<dbReference type="InterPro" id="IPR029499">
    <property type="entry name" value="PduO-typ"/>
</dbReference>
<comment type="function">
    <text evidence="7">Converts cob(I)alamin to adenosylcobalamin (adenosylcob(III)alamin), a coenzyme for methylmalonyl-CoA mutase, therefore participates in the final step of the vitamin B12 conversion. Generates adenosylcobalamin (AdoCbl) and directly delivers the cofactor to MUT in a transfer that is stimulated by ATP-binding to MMAB and gated by MMAA.</text>
</comment>
<accession>A0A2T9ZBB2</accession>
<dbReference type="OrthoDB" id="549173at2759"/>
<keyword evidence="5 10" id="KW-0067">ATP-binding</keyword>
<evidence type="ECO:0000256" key="3">
    <source>
        <dbReference type="ARBA" id="ARBA00022679"/>
    </source>
</evidence>
<evidence type="ECO:0000259" key="11">
    <source>
        <dbReference type="Pfam" id="PF01923"/>
    </source>
</evidence>
<evidence type="ECO:0000256" key="5">
    <source>
        <dbReference type="ARBA" id="ARBA00022840"/>
    </source>
</evidence>
<dbReference type="EMBL" id="MBFS01000720">
    <property type="protein sequence ID" value="PVV01899.1"/>
    <property type="molecule type" value="Genomic_DNA"/>
</dbReference>
<dbReference type="AlphaFoldDB" id="A0A2T9ZBB2"/>
<evidence type="ECO:0000256" key="7">
    <source>
        <dbReference type="ARBA" id="ARBA00056747"/>
    </source>
</evidence>
<keyword evidence="13" id="KW-1185">Reference proteome</keyword>
<gene>
    <name evidence="12" type="ORF">BB560_003665</name>
</gene>
<evidence type="ECO:0000256" key="1">
    <source>
        <dbReference type="ARBA" id="ARBA00007487"/>
    </source>
</evidence>
<dbReference type="STRING" id="133381.A0A2T9ZBB2"/>
<keyword evidence="4 10" id="KW-0547">Nucleotide-binding</keyword>
<evidence type="ECO:0000256" key="6">
    <source>
        <dbReference type="ARBA" id="ARBA00051988"/>
    </source>
</evidence>
<dbReference type="Pfam" id="PF01923">
    <property type="entry name" value="Cob_adeno_trans"/>
    <property type="match status" value="1"/>
</dbReference>